<keyword evidence="5" id="KW-0732">Signal</keyword>
<feature type="chain" id="PRO_5022928882" evidence="5">
    <location>
        <begin position="20"/>
        <end position="849"/>
    </location>
</feature>
<dbReference type="InterPro" id="IPR011707">
    <property type="entry name" value="Cu-oxidase-like_N"/>
</dbReference>
<dbReference type="InterPro" id="IPR008972">
    <property type="entry name" value="Cupredoxin"/>
</dbReference>
<dbReference type="InterPro" id="IPR011706">
    <property type="entry name" value="Cu-oxidase_C"/>
</dbReference>
<feature type="signal peptide" evidence="5">
    <location>
        <begin position="1"/>
        <end position="19"/>
    </location>
</feature>
<proteinExistence type="inferred from homology"/>
<dbReference type="GO" id="GO:0016491">
    <property type="term" value="F:oxidoreductase activity"/>
    <property type="evidence" value="ECO:0007669"/>
    <property type="project" value="UniProtKB-KW"/>
</dbReference>
<feature type="domain" description="Plastocyanin-like" evidence="7">
    <location>
        <begin position="465"/>
        <end position="588"/>
    </location>
</feature>
<dbReference type="Pfam" id="PF07732">
    <property type="entry name" value="Cu-oxidase_3"/>
    <property type="match status" value="1"/>
</dbReference>
<dbReference type="FunFam" id="2.60.40.420:FF:000045">
    <property type="entry name" value="Laccase 2"/>
    <property type="match status" value="1"/>
</dbReference>
<evidence type="ECO:0000256" key="5">
    <source>
        <dbReference type="SAM" id="SignalP"/>
    </source>
</evidence>
<evidence type="ECO:0000259" key="7">
    <source>
        <dbReference type="Pfam" id="PF07731"/>
    </source>
</evidence>
<sequence>MAVSPLSLLLVLAAALAGAAHECERDCIIGDTRTCHYVFNLQEYYTLGRACFNCPENMEDCSRQECIPADGVSRPVITINRQLPGPSIQVCEGDRLVVDLNNMMLSDTETLHWHGFSMKDQQYYDGVPFLTQCPVIAGLFRYDFKADTPGTHFWHSHVGLHRGSGVFGSLVVRQAEDPHRGLYDTDLPEHVIVLNDWGHTSIATQYSTRHHSTGDDYARTILVNGKGRNSAAKMEGVEAAPLPLEVIKVTQGLRHRLRFVGATSFSCPVVVSVDGHQMTMIATDGNPIVPFTMDSFVIYTGERFDVVLEANQPTDNYWFRFNGLIDCSQMECVQGAVLRYEGAPDQEPSAPISYDPSYSGVVVNPLNNAGEALEEVTMVELDSLAPSSLPETVDKQFFLGFDFRKVNNTLLYNPDLYPYNAVSEDWQLNTPQINGISSPTPLSPPLSQPNDPQPTLCYYGEEPMCEGDFCSCTYVLEVELGETVEFVLVDEGNIGDENHPYHLHGTSFHVVAMGKLGHNTSVADVAALDAAGGITRKLEDAIKKDTVTIPDGGYTIIRFTADNPGWWLMHCHLLFHSEMDMVAVLHVGKPEHVPPVPEGFPTCGSFMPALYELSFKVSDDSQGQFGVKANVTVEVKTMSSDDVKHATPITLAVDPGHLVKAEKGEASLLTRLKATVSVWVGTEVEAAWVQLLKENQEPSMGSAGSRVWLVTPGVINADHALLYRKNELSNILGVEVKTVGVGTCQEHFVDKVHVPVGTEKRSPADSECEQGCWARTVLSSGFSIVDANTSAVVGPRLEVQTGCGCDNSSPPPDTTCTPYTCLNGGSNEAGKHCEEGQQRREPVNAAGMI</sequence>
<dbReference type="GO" id="GO:0006826">
    <property type="term" value="P:iron ion transport"/>
    <property type="evidence" value="ECO:0007669"/>
    <property type="project" value="TreeGrafter"/>
</dbReference>
<evidence type="ECO:0000256" key="1">
    <source>
        <dbReference type="ARBA" id="ARBA00010609"/>
    </source>
</evidence>
<dbReference type="CDD" id="cd13858">
    <property type="entry name" value="CuRO_1_tcLCC2_insect_like"/>
    <property type="match status" value="1"/>
</dbReference>
<evidence type="ECO:0000256" key="3">
    <source>
        <dbReference type="ARBA" id="ARBA00023002"/>
    </source>
</evidence>
<dbReference type="CDD" id="cd13884">
    <property type="entry name" value="CuRO_2_tcLCC_insect_like"/>
    <property type="match status" value="1"/>
</dbReference>
<evidence type="ECO:0000256" key="2">
    <source>
        <dbReference type="ARBA" id="ARBA00022723"/>
    </source>
</evidence>
<feature type="domain" description="Plastocyanin-like" evidence="8">
    <location>
        <begin position="62"/>
        <end position="176"/>
    </location>
</feature>
<keyword evidence="10" id="KW-1185">Reference proteome</keyword>
<comment type="caution">
    <text evidence="9">The sequence shown here is derived from an EMBL/GenBank/DDBJ whole genome shotgun (WGS) entry which is preliminary data.</text>
</comment>
<feature type="domain" description="Plastocyanin-like" evidence="6">
    <location>
        <begin position="190"/>
        <end position="343"/>
    </location>
</feature>
<dbReference type="Proteomes" id="UP000324222">
    <property type="component" value="Unassembled WGS sequence"/>
</dbReference>
<evidence type="ECO:0000313" key="9">
    <source>
        <dbReference type="EMBL" id="MPC11944.1"/>
    </source>
</evidence>
<dbReference type="PANTHER" id="PTHR11709:SF394">
    <property type="entry name" value="FI03373P-RELATED"/>
    <property type="match status" value="1"/>
</dbReference>
<dbReference type="InterPro" id="IPR045087">
    <property type="entry name" value="Cu-oxidase_fam"/>
</dbReference>
<dbReference type="CDD" id="cd13905">
    <property type="entry name" value="CuRO_3_tcLLC2_insect_like"/>
    <property type="match status" value="1"/>
</dbReference>
<dbReference type="SUPFAM" id="SSF49503">
    <property type="entry name" value="Cupredoxins"/>
    <property type="match status" value="3"/>
</dbReference>
<dbReference type="PANTHER" id="PTHR11709">
    <property type="entry name" value="MULTI-COPPER OXIDASE"/>
    <property type="match status" value="1"/>
</dbReference>
<keyword evidence="4" id="KW-0186">Copper</keyword>
<organism evidence="9 10">
    <name type="scientific">Portunus trituberculatus</name>
    <name type="common">Swimming crab</name>
    <name type="synonym">Neptunus trituberculatus</name>
    <dbReference type="NCBI Taxonomy" id="210409"/>
    <lineage>
        <taxon>Eukaryota</taxon>
        <taxon>Metazoa</taxon>
        <taxon>Ecdysozoa</taxon>
        <taxon>Arthropoda</taxon>
        <taxon>Crustacea</taxon>
        <taxon>Multicrustacea</taxon>
        <taxon>Malacostraca</taxon>
        <taxon>Eumalacostraca</taxon>
        <taxon>Eucarida</taxon>
        <taxon>Decapoda</taxon>
        <taxon>Pleocyemata</taxon>
        <taxon>Brachyura</taxon>
        <taxon>Eubrachyura</taxon>
        <taxon>Portunoidea</taxon>
        <taxon>Portunidae</taxon>
        <taxon>Portuninae</taxon>
        <taxon>Portunus</taxon>
    </lineage>
</organism>
<accession>A0A5B7CTG6</accession>
<evidence type="ECO:0000313" key="10">
    <source>
        <dbReference type="Proteomes" id="UP000324222"/>
    </source>
</evidence>
<dbReference type="EMBL" id="VSRR010000189">
    <property type="protein sequence ID" value="MPC11944.1"/>
    <property type="molecule type" value="Genomic_DNA"/>
</dbReference>
<dbReference type="FunFam" id="2.60.40.420:FF:000031">
    <property type="entry name" value="Laccase-2 isoform A"/>
    <property type="match status" value="1"/>
</dbReference>
<evidence type="ECO:0000256" key="4">
    <source>
        <dbReference type="ARBA" id="ARBA00023008"/>
    </source>
</evidence>
<keyword evidence="3" id="KW-0560">Oxidoreductase</keyword>
<reference evidence="9 10" key="1">
    <citation type="submission" date="2019-05" db="EMBL/GenBank/DDBJ databases">
        <title>Another draft genome of Portunus trituberculatus and its Hox gene families provides insights of decapod evolution.</title>
        <authorList>
            <person name="Jeong J.-H."/>
            <person name="Song I."/>
            <person name="Kim S."/>
            <person name="Choi T."/>
            <person name="Kim D."/>
            <person name="Ryu S."/>
            <person name="Kim W."/>
        </authorList>
    </citation>
    <scope>NUCLEOTIDE SEQUENCE [LARGE SCALE GENOMIC DNA]</scope>
    <source>
        <tissue evidence="9">Muscle</tissue>
    </source>
</reference>
<dbReference type="GO" id="GO:0005507">
    <property type="term" value="F:copper ion binding"/>
    <property type="evidence" value="ECO:0007669"/>
    <property type="project" value="InterPro"/>
</dbReference>
<gene>
    <name evidence="9" type="primary">LCC3-1</name>
    <name evidence="9" type="ORF">E2C01_004620</name>
</gene>
<dbReference type="OrthoDB" id="2121828at2759"/>
<name>A0A5B7CTG6_PORTR</name>
<dbReference type="GO" id="GO:0005886">
    <property type="term" value="C:plasma membrane"/>
    <property type="evidence" value="ECO:0007669"/>
    <property type="project" value="TreeGrafter"/>
</dbReference>
<comment type="similarity">
    <text evidence="1">Belongs to the multicopper oxidase family.</text>
</comment>
<evidence type="ECO:0000259" key="6">
    <source>
        <dbReference type="Pfam" id="PF00394"/>
    </source>
</evidence>
<dbReference type="Gene3D" id="2.60.40.420">
    <property type="entry name" value="Cupredoxins - blue copper proteins"/>
    <property type="match status" value="3"/>
</dbReference>
<dbReference type="Pfam" id="PF00394">
    <property type="entry name" value="Cu-oxidase"/>
    <property type="match status" value="1"/>
</dbReference>
<keyword evidence="2" id="KW-0479">Metal-binding</keyword>
<dbReference type="InterPro" id="IPR001117">
    <property type="entry name" value="Cu-oxidase_2nd"/>
</dbReference>
<evidence type="ECO:0000259" key="8">
    <source>
        <dbReference type="Pfam" id="PF07732"/>
    </source>
</evidence>
<protein>
    <submittedName>
        <fullName evidence="9">Laccase</fullName>
    </submittedName>
</protein>
<dbReference type="AlphaFoldDB" id="A0A5B7CTG6"/>
<dbReference type="Pfam" id="PF07731">
    <property type="entry name" value="Cu-oxidase_2"/>
    <property type="match status" value="1"/>
</dbReference>